<accession>A0A0D9P8C8</accession>
<evidence type="ECO:0000256" key="3">
    <source>
        <dbReference type="ARBA" id="ARBA00022801"/>
    </source>
</evidence>
<dbReference type="CDD" id="cd04077">
    <property type="entry name" value="Peptidases_S8_PCSK9_ProteinaseK_like"/>
    <property type="match status" value="1"/>
</dbReference>
<evidence type="ECO:0000259" key="7">
    <source>
        <dbReference type="Pfam" id="PF00082"/>
    </source>
</evidence>
<sequence length="470" mass="50004">MKLRRALSGLLFSTCLAARLPTIPSPDNNQVASTDVDVKGSRDVLTSQQNAPGNLIRLSHYQTENVQTYEYDGSAGQGITVYVLDGGIRLTHEEFGGRATFGAGFAFHQGEGDSDGHGTHVAAIIGGAKYGVAKQVQIVSVKLQPKKPQLEKALDFVLKDVQDKNITGKAIINMSMSFRASDDIDKMFKRIVDSGIVCVVSAGNDNSDASTASPGRDPSVITVAAMNHRSDSRWEESNYGPAVDLYAPGADITSASRDSDSASVTLGGTSQAAPHVAGLAAYIMSLEGITQPSQVAARLKDIAEQSGARVQWNAPDTTGLIASNGLDKGGPNSLIPPKRIPWTLEPKKSGKCGDPEYSERNCGSQKYCNAFDAAPQEPKTGFFKNAKECFDAHEPAPKLPWIKAPSPKTGPGSCGYSATGNPAWARYDDASCGTQVYCEAFDKIKPRPDFLFGFKDTKACLEAHEPPPSG</sequence>
<evidence type="ECO:0000256" key="2">
    <source>
        <dbReference type="ARBA" id="ARBA00022670"/>
    </source>
</evidence>
<evidence type="ECO:0000313" key="9">
    <source>
        <dbReference type="Proteomes" id="UP000054544"/>
    </source>
</evidence>
<gene>
    <name evidence="8" type="ORF">H634G_02607</name>
</gene>
<comment type="similarity">
    <text evidence="1 5">Belongs to the peptidase S8 family.</text>
</comment>
<feature type="active site" description="Charge relay system" evidence="5">
    <location>
        <position position="270"/>
    </location>
</feature>
<name>A0A0D9P8C8_METAN</name>
<reference evidence="9" key="1">
    <citation type="journal article" date="2014" name="BMC Genomics">
        <title>The genome sequence of the biocontrol fungus Metarhizium anisopliae and comparative genomics of Metarhizium species.</title>
        <authorList>
            <person name="Pattemore J.A."/>
            <person name="Hane J.K."/>
            <person name="Williams A.H."/>
            <person name="Wilson B.A."/>
            <person name="Stodart B.J."/>
            <person name="Ash G.J."/>
        </authorList>
    </citation>
    <scope>NUCLEOTIDE SEQUENCE [LARGE SCALE GENOMIC DNA]</scope>
    <source>
        <strain evidence="9">BRIP 53293</strain>
    </source>
</reference>
<keyword evidence="9" id="KW-1185">Reference proteome</keyword>
<keyword evidence="2 5" id="KW-0645">Protease</keyword>
<evidence type="ECO:0000256" key="1">
    <source>
        <dbReference type="ARBA" id="ARBA00011073"/>
    </source>
</evidence>
<dbReference type="Proteomes" id="UP000054544">
    <property type="component" value="Unassembled WGS sequence"/>
</dbReference>
<keyword evidence="3 5" id="KW-0378">Hydrolase</keyword>
<dbReference type="PANTHER" id="PTHR43806">
    <property type="entry name" value="PEPTIDASE S8"/>
    <property type="match status" value="1"/>
</dbReference>
<feature type="signal peptide" evidence="6">
    <location>
        <begin position="1"/>
        <end position="17"/>
    </location>
</feature>
<evidence type="ECO:0000313" key="8">
    <source>
        <dbReference type="EMBL" id="KJK82413.1"/>
    </source>
</evidence>
<protein>
    <recommendedName>
        <fullName evidence="7">Peptidase S8/S53 domain-containing protein</fullName>
    </recommendedName>
</protein>
<organism evidence="8 9">
    <name type="scientific">Metarhizium anisopliae BRIP 53293</name>
    <dbReference type="NCBI Taxonomy" id="1291518"/>
    <lineage>
        <taxon>Eukaryota</taxon>
        <taxon>Fungi</taxon>
        <taxon>Dikarya</taxon>
        <taxon>Ascomycota</taxon>
        <taxon>Pezizomycotina</taxon>
        <taxon>Sordariomycetes</taxon>
        <taxon>Hypocreomycetidae</taxon>
        <taxon>Hypocreales</taxon>
        <taxon>Clavicipitaceae</taxon>
        <taxon>Metarhizium</taxon>
    </lineage>
</organism>
<keyword evidence="4 5" id="KW-0720">Serine protease</keyword>
<dbReference type="STRING" id="1291518.A0A0D9P8C8"/>
<dbReference type="InterPro" id="IPR036852">
    <property type="entry name" value="Peptidase_S8/S53_dom_sf"/>
</dbReference>
<dbReference type="PRINTS" id="PR00723">
    <property type="entry name" value="SUBTILISIN"/>
</dbReference>
<dbReference type="SUPFAM" id="SSF52743">
    <property type="entry name" value="Subtilisin-like"/>
    <property type="match status" value="1"/>
</dbReference>
<evidence type="ECO:0000256" key="6">
    <source>
        <dbReference type="SAM" id="SignalP"/>
    </source>
</evidence>
<dbReference type="GO" id="GO:0006508">
    <property type="term" value="P:proteolysis"/>
    <property type="evidence" value="ECO:0007669"/>
    <property type="project" value="UniProtKB-KW"/>
</dbReference>
<feature type="active site" description="Charge relay system" evidence="5">
    <location>
        <position position="85"/>
    </location>
</feature>
<dbReference type="InterPro" id="IPR015500">
    <property type="entry name" value="Peptidase_S8_subtilisin-rel"/>
</dbReference>
<dbReference type="PROSITE" id="PS00138">
    <property type="entry name" value="SUBTILASE_SER"/>
    <property type="match status" value="1"/>
</dbReference>
<evidence type="ECO:0000256" key="5">
    <source>
        <dbReference type="PROSITE-ProRule" id="PRU01240"/>
    </source>
</evidence>
<evidence type="ECO:0000256" key="4">
    <source>
        <dbReference type="ARBA" id="ARBA00022825"/>
    </source>
</evidence>
<dbReference type="OrthoDB" id="206201at2759"/>
<dbReference type="Gene3D" id="3.40.50.200">
    <property type="entry name" value="Peptidase S8/S53 domain"/>
    <property type="match status" value="1"/>
</dbReference>
<dbReference type="InterPro" id="IPR023828">
    <property type="entry name" value="Peptidase_S8_Ser-AS"/>
</dbReference>
<dbReference type="PROSITE" id="PS51892">
    <property type="entry name" value="SUBTILASE"/>
    <property type="match status" value="1"/>
</dbReference>
<dbReference type="InterPro" id="IPR050131">
    <property type="entry name" value="Peptidase_S8_subtilisin-like"/>
</dbReference>
<feature type="chain" id="PRO_5002342007" description="Peptidase S8/S53 domain-containing protein" evidence="6">
    <location>
        <begin position="18"/>
        <end position="470"/>
    </location>
</feature>
<feature type="domain" description="Peptidase S8/S53" evidence="7">
    <location>
        <begin position="76"/>
        <end position="304"/>
    </location>
</feature>
<dbReference type="Pfam" id="PF00082">
    <property type="entry name" value="Peptidase_S8"/>
    <property type="match status" value="1"/>
</dbReference>
<proteinExistence type="inferred from homology"/>
<dbReference type="AlphaFoldDB" id="A0A0D9P8C8"/>
<feature type="active site" description="Charge relay system" evidence="5">
    <location>
        <position position="117"/>
    </location>
</feature>
<dbReference type="GO" id="GO:0004252">
    <property type="term" value="F:serine-type endopeptidase activity"/>
    <property type="evidence" value="ECO:0007669"/>
    <property type="project" value="UniProtKB-UniRule"/>
</dbReference>
<dbReference type="InterPro" id="IPR000209">
    <property type="entry name" value="Peptidase_S8/S53_dom"/>
</dbReference>
<dbReference type="EMBL" id="KE384724">
    <property type="protein sequence ID" value="KJK82413.1"/>
    <property type="molecule type" value="Genomic_DNA"/>
</dbReference>
<dbReference type="InterPro" id="IPR034193">
    <property type="entry name" value="PCSK9_ProteinaseK-like"/>
</dbReference>
<keyword evidence="6" id="KW-0732">Signal</keyword>
<dbReference type="PANTHER" id="PTHR43806:SF11">
    <property type="entry name" value="CEREVISIN-RELATED"/>
    <property type="match status" value="1"/>
</dbReference>